<feature type="compositionally biased region" description="Acidic residues" evidence="9">
    <location>
        <begin position="381"/>
        <end position="404"/>
    </location>
</feature>
<dbReference type="SUPFAM" id="SSF52283">
    <property type="entry name" value="Formate/glycerate dehydrogenase catalytic domain-like"/>
    <property type="match status" value="1"/>
</dbReference>
<comment type="caution">
    <text evidence="12">The sequence shown here is derived from an EMBL/GenBank/DDBJ whole genome shotgun (WGS) entry which is preliminary data.</text>
</comment>
<dbReference type="SMART" id="SM01002">
    <property type="entry name" value="AlaDh_PNT_C"/>
    <property type="match status" value="1"/>
</dbReference>
<sequence>MKLAVLKETRSGETRVAATQETVKKFISLGASVVVQSGAGEAARFADADYQSAGASISPSAADAAQGADIILKVLAPSSEELRVIGRGSKLIAILSAYKDPDSVAAYARLGVDAMAMELMPRITRAQSMDVLSSQSNLAGYKAVIDAAAYYGRALPMMMTAAGTIAPAKVFIMGAGVAGLQAIATARRLGAVVSATDVRFAAKEQVNSLGATFVTVDEEAMKEAETEGGYAKEMSQDFQSRQAEFVAGHIAKQDIVITTALIPGRPAPKLVSADMVRSMKPGSVIVDLAVEAGGNVELSRAGEAIETGGVTILGFNNVPGRLAADASSLYARNIYNFIAAFFDKDTKSLDADPEDAIIKAITLTRGGAVVHEAFAAKEEAEPVLEAEAEPDDAPEDTTDAEDED</sequence>
<dbReference type="RefSeq" id="WP_379882305.1">
    <property type="nucleotide sequence ID" value="NZ_JBHPON010000002.1"/>
</dbReference>
<feature type="region of interest" description="Disordered" evidence="9">
    <location>
        <begin position="378"/>
        <end position="404"/>
    </location>
</feature>
<dbReference type="SUPFAM" id="SSF51735">
    <property type="entry name" value="NAD(P)-binding Rossmann-fold domains"/>
    <property type="match status" value="1"/>
</dbReference>
<dbReference type="InterPro" id="IPR007886">
    <property type="entry name" value="AlaDH/PNT_N"/>
</dbReference>
<feature type="domain" description="Alanine dehydrogenase/pyridine nucleotide transhydrogenase NAD(H)-binding" evidence="10">
    <location>
        <begin position="148"/>
        <end position="314"/>
    </location>
</feature>
<evidence type="ECO:0000313" key="13">
    <source>
        <dbReference type="Proteomes" id="UP001596116"/>
    </source>
</evidence>
<dbReference type="NCBIfam" id="NF006942">
    <property type="entry name" value="PRK09424.1"/>
    <property type="match status" value="1"/>
</dbReference>
<dbReference type="SMART" id="SM01003">
    <property type="entry name" value="AlaDh_PNT_N"/>
    <property type="match status" value="1"/>
</dbReference>
<dbReference type="InterPro" id="IPR008143">
    <property type="entry name" value="Ala_DH/PNT_CS2"/>
</dbReference>
<keyword evidence="7" id="KW-0520">NAD</keyword>
<comment type="function">
    <text evidence="1">The transhydrogenation between NADH and NADP is coupled to respiration and ATP hydrolysis and functions as a proton pump across the membrane.</text>
</comment>
<name>A0ABW1KWV2_9PROT</name>
<dbReference type="EMBL" id="JBHPON010000002">
    <property type="protein sequence ID" value="MFC6036459.1"/>
    <property type="molecule type" value="Genomic_DNA"/>
</dbReference>
<evidence type="ECO:0000256" key="4">
    <source>
        <dbReference type="ARBA" id="ARBA00022741"/>
    </source>
</evidence>
<dbReference type="PROSITE" id="PS00837">
    <property type="entry name" value="ALADH_PNT_2"/>
    <property type="match status" value="1"/>
</dbReference>
<gene>
    <name evidence="12" type="ORF">ACFMB1_12960</name>
</gene>
<keyword evidence="6" id="KW-1278">Translocase</keyword>
<evidence type="ECO:0000259" key="10">
    <source>
        <dbReference type="SMART" id="SM01002"/>
    </source>
</evidence>
<evidence type="ECO:0000256" key="5">
    <source>
        <dbReference type="ARBA" id="ARBA00022857"/>
    </source>
</evidence>
<keyword evidence="5" id="KW-0521">NADP</keyword>
<dbReference type="PANTHER" id="PTHR10160">
    <property type="entry name" value="NAD(P) TRANSHYDROGENASE"/>
    <property type="match status" value="1"/>
</dbReference>
<dbReference type="EC" id="7.1.1.1" evidence="3"/>
<protein>
    <recommendedName>
        <fullName evidence="3">proton-translocating NAD(P)(+) transhydrogenase</fullName>
        <ecNumber evidence="3">7.1.1.1</ecNumber>
    </recommendedName>
</protein>
<comment type="catalytic activity">
    <reaction evidence="8">
        <text>NAD(+) + NADPH + H(+)(in) = NADH + NADP(+) + H(+)(out)</text>
        <dbReference type="Rhea" id="RHEA:47992"/>
        <dbReference type="ChEBI" id="CHEBI:15378"/>
        <dbReference type="ChEBI" id="CHEBI:57540"/>
        <dbReference type="ChEBI" id="CHEBI:57783"/>
        <dbReference type="ChEBI" id="CHEBI:57945"/>
        <dbReference type="ChEBI" id="CHEBI:58349"/>
        <dbReference type="EC" id="7.1.1.1"/>
    </reaction>
</comment>
<evidence type="ECO:0000256" key="9">
    <source>
        <dbReference type="SAM" id="MobiDB-lite"/>
    </source>
</evidence>
<dbReference type="Proteomes" id="UP001596116">
    <property type="component" value="Unassembled WGS sequence"/>
</dbReference>
<dbReference type="InterPro" id="IPR007698">
    <property type="entry name" value="AlaDH/PNT_NAD(H)-bd"/>
</dbReference>
<dbReference type="InterPro" id="IPR036291">
    <property type="entry name" value="NAD(P)-bd_dom_sf"/>
</dbReference>
<dbReference type="Gene3D" id="3.40.50.720">
    <property type="entry name" value="NAD(P)-binding Rossmann-like Domain"/>
    <property type="match status" value="2"/>
</dbReference>
<evidence type="ECO:0000313" key="12">
    <source>
        <dbReference type="EMBL" id="MFC6036459.1"/>
    </source>
</evidence>
<evidence type="ECO:0000256" key="8">
    <source>
        <dbReference type="ARBA" id="ARBA00048202"/>
    </source>
</evidence>
<dbReference type="Pfam" id="PF01262">
    <property type="entry name" value="AlaDh_PNT_C"/>
    <property type="match status" value="1"/>
</dbReference>
<evidence type="ECO:0000256" key="7">
    <source>
        <dbReference type="ARBA" id="ARBA00023027"/>
    </source>
</evidence>
<dbReference type="CDD" id="cd05304">
    <property type="entry name" value="Rubrum_tdh"/>
    <property type="match status" value="1"/>
</dbReference>
<proteinExistence type="inferred from homology"/>
<accession>A0ABW1KWV2</accession>
<evidence type="ECO:0000256" key="3">
    <source>
        <dbReference type="ARBA" id="ARBA00012943"/>
    </source>
</evidence>
<evidence type="ECO:0000259" key="11">
    <source>
        <dbReference type="SMART" id="SM01003"/>
    </source>
</evidence>
<feature type="domain" description="Alanine dehydrogenase/pyridine nucleotide transhydrogenase N-terminal" evidence="11">
    <location>
        <begin position="4"/>
        <end position="139"/>
    </location>
</feature>
<comment type="similarity">
    <text evidence="2">Belongs to the AlaDH/PNT family.</text>
</comment>
<evidence type="ECO:0000256" key="6">
    <source>
        <dbReference type="ARBA" id="ARBA00022967"/>
    </source>
</evidence>
<evidence type="ECO:0000256" key="2">
    <source>
        <dbReference type="ARBA" id="ARBA00005689"/>
    </source>
</evidence>
<dbReference type="Pfam" id="PF05222">
    <property type="entry name" value="AlaDh_PNT_N"/>
    <property type="match status" value="1"/>
</dbReference>
<evidence type="ECO:0000256" key="1">
    <source>
        <dbReference type="ARBA" id="ARBA00003943"/>
    </source>
</evidence>
<keyword evidence="13" id="KW-1185">Reference proteome</keyword>
<organism evidence="12 13">
    <name type="scientific">Hyphococcus aureus</name>
    <dbReference type="NCBI Taxonomy" id="2666033"/>
    <lineage>
        <taxon>Bacteria</taxon>
        <taxon>Pseudomonadati</taxon>
        <taxon>Pseudomonadota</taxon>
        <taxon>Alphaproteobacteria</taxon>
        <taxon>Parvularculales</taxon>
        <taxon>Parvularculaceae</taxon>
        <taxon>Hyphococcus</taxon>
    </lineage>
</organism>
<reference evidence="12 13" key="1">
    <citation type="submission" date="2024-09" db="EMBL/GenBank/DDBJ databases">
        <authorList>
            <person name="Zhang Z.-H."/>
        </authorList>
    </citation>
    <scope>NUCLEOTIDE SEQUENCE [LARGE SCALE GENOMIC DNA]</scope>
    <source>
        <strain evidence="12 13">HHTR114</strain>
    </source>
</reference>
<dbReference type="PANTHER" id="PTHR10160:SF19">
    <property type="entry name" value="PROTON-TRANSLOCATING NAD(P)(+) TRANSHYDROGENASE"/>
    <property type="match status" value="1"/>
</dbReference>
<keyword evidence="4" id="KW-0547">Nucleotide-binding</keyword>